<comment type="caution">
    <text evidence="2">The sequence shown here is derived from an EMBL/GenBank/DDBJ whole genome shotgun (WGS) entry which is preliminary data.</text>
</comment>
<reference evidence="2 3" key="1">
    <citation type="journal article" date="2014" name="FEMS Microbiol. Ecol.">
        <title>Sphaerotilus natans encrusted with nanoball-shaped Fe(III) oxide minerals formed by nitrate-reducing mixotrophic Fe(II) oxidation.</title>
        <authorList>
            <person name="Park S."/>
            <person name="Kim D.H."/>
            <person name="Lee J.H."/>
            <person name="Hur H.G."/>
        </authorList>
    </citation>
    <scope>NUCLEOTIDE SEQUENCE [LARGE SCALE GENOMIC DNA]</scope>
    <source>
        <strain evidence="2 3">DSM 6575</strain>
    </source>
</reference>
<dbReference type="AlphaFoldDB" id="A0A059KH26"/>
<sequence>MAEPRAASRVGPSPSFPSDLLDYSGALREPGGRDQREP</sequence>
<evidence type="ECO:0000313" key="2">
    <source>
        <dbReference type="EMBL" id="KDB50499.1"/>
    </source>
</evidence>
<proteinExistence type="predicted"/>
<feature type="region of interest" description="Disordered" evidence="1">
    <location>
        <begin position="1"/>
        <end position="38"/>
    </location>
</feature>
<accession>A0A059KH26</accession>
<evidence type="ECO:0000256" key="1">
    <source>
        <dbReference type="SAM" id="MobiDB-lite"/>
    </source>
</evidence>
<dbReference type="EMBL" id="AZRA01000134">
    <property type="protein sequence ID" value="KDB50499.1"/>
    <property type="molecule type" value="Genomic_DNA"/>
</dbReference>
<evidence type="ECO:0000313" key="3">
    <source>
        <dbReference type="Proteomes" id="UP000026714"/>
    </source>
</evidence>
<name>A0A059KH26_9BURK</name>
<keyword evidence="3" id="KW-1185">Reference proteome</keyword>
<organism evidence="2 3">
    <name type="scientific">Sphaerotilus natans subsp. natans DSM 6575</name>
    <dbReference type="NCBI Taxonomy" id="1286631"/>
    <lineage>
        <taxon>Bacteria</taxon>
        <taxon>Pseudomonadati</taxon>
        <taxon>Pseudomonadota</taxon>
        <taxon>Betaproteobacteria</taxon>
        <taxon>Burkholderiales</taxon>
        <taxon>Sphaerotilaceae</taxon>
        <taxon>Sphaerotilus</taxon>
    </lineage>
</organism>
<dbReference type="Proteomes" id="UP000026714">
    <property type="component" value="Unassembled WGS sequence"/>
</dbReference>
<gene>
    <name evidence="2" type="ORF">X805_39160</name>
</gene>
<protein>
    <submittedName>
        <fullName evidence="2">Uncharacterized protein</fullName>
    </submittedName>
</protein>